<dbReference type="InterPro" id="IPR012337">
    <property type="entry name" value="RNaseH-like_sf"/>
</dbReference>
<organism evidence="2 3">
    <name type="scientific">Chelydra serpentina</name>
    <name type="common">Snapping turtle</name>
    <name type="synonym">Testudo serpentina</name>
    <dbReference type="NCBI Taxonomy" id="8475"/>
    <lineage>
        <taxon>Eukaryota</taxon>
        <taxon>Metazoa</taxon>
        <taxon>Chordata</taxon>
        <taxon>Craniata</taxon>
        <taxon>Vertebrata</taxon>
        <taxon>Euteleostomi</taxon>
        <taxon>Archelosauria</taxon>
        <taxon>Testudinata</taxon>
        <taxon>Testudines</taxon>
        <taxon>Cryptodira</taxon>
        <taxon>Durocryptodira</taxon>
        <taxon>Americhelydia</taxon>
        <taxon>Chelydroidea</taxon>
        <taxon>Chelydridae</taxon>
        <taxon>Chelydra</taxon>
    </lineage>
</organism>
<dbReference type="SUPFAM" id="SSF53098">
    <property type="entry name" value="Ribonuclease H-like"/>
    <property type="match status" value="1"/>
</dbReference>
<feature type="domain" description="HAT C-terminal dimerisation" evidence="1">
    <location>
        <begin position="13"/>
        <end position="69"/>
    </location>
</feature>
<dbReference type="PANTHER" id="PTHR46289">
    <property type="entry name" value="52 KDA REPRESSOR OF THE INHIBITOR OF THE PROTEIN KINASE-LIKE PROTEIN-RELATED"/>
    <property type="match status" value="1"/>
</dbReference>
<dbReference type="InterPro" id="IPR008906">
    <property type="entry name" value="HATC_C_dom"/>
</dbReference>
<keyword evidence="3" id="KW-1185">Reference proteome</keyword>
<dbReference type="GO" id="GO:0046983">
    <property type="term" value="F:protein dimerization activity"/>
    <property type="evidence" value="ECO:0007669"/>
    <property type="project" value="InterPro"/>
</dbReference>
<evidence type="ECO:0000313" key="3">
    <source>
        <dbReference type="Proteomes" id="UP000765507"/>
    </source>
</evidence>
<evidence type="ECO:0000259" key="1">
    <source>
        <dbReference type="Pfam" id="PF05699"/>
    </source>
</evidence>
<sequence>MLTIMNRHNLQPVFPNVFVALRIYLTLPVSNCSGERSFSQLKRIKSALRATMVQERLNSLTLLSIESEMINSIDFSS</sequence>
<dbReference type="PANTHER" id="PTHR46289:SF14">
    <property type="entry name" value="DUF4371 DOMAIN-CONTAINING PROTEIN"/>
    <property type="match status" value="1"/>
</dbReference>
<evidence type="ECO:0000313" key="2">
    <source>
        <dbReference type="EMBL" id="KAG6927717.1"/>
    </source>
</evidence>
<reference evidence="2 3" key="1">
    <citation type="journal article" date="2020" name="G3 (Bethesda)">
        <title>Draft Genome of the Common Snapping Turtle, Chelydra serpentina, a Model for Phenotypic Plasticity in Reptiles.</title>
        <authorList>
            <person name="Das D."/>
            <person name="Singh S.K."/>
            <person name="Bierstedt J."/>
            <person name="Erickson A."/>
            <person name="Galli G.L.J."/>
            <person name="Crossley D.A. 2nd"/>
            <person name="Rhen T."/>
        </authorList>
    </citation>
    <scope>NUCLEOTIDE SEQUENCE [LARGE SCALE GENOMIC DNA]</scope>
    <source>
        <strain evidence="2">KW</strain>
    </source>
</reference>
<protein>
    <submittedName>
        <fullName evidence="2">Zinc finger MYM-type containing 1</fullName>
    </submittedName>
</protein>
<dbReference type="AlphaFoldDB" id="A0A8T1SGB3"/>
<dbReference type="EMBL" id="JAHGAV010000243">
    <property type="protein sequence ID" value="KAG6927717.1"/>
    <property type="molecule type" value="Genomic_DNA"/>
</dbReference>
<dbReference type="Pfam" id="PF05699">
    <property type="entry name" value="Dimer_Tnp_hAT"/>
    <property type="match status" value="1"/>
</dbReference>
<accession>A0A8T1SGB3</accession>
<name>A0A8T1SGB3_CHESE</name>
<comment type="caution">
    <text evidence="2">The sequence shown here is derived from an EMBL/GenBank/DDBJ whole genome shotgun (WGS) entry which is preliminary data.</text>
</comment>
<gene>
    <name evidence="2" type="ORF">G0U57_009406</name>
</gene>
<dbReference type="OrthoDB" id="10062065at2759"/>
<dbReference type="Proteomes" id="UP000765507">
    <property type="component" value="Unassembled WGS sequence"/>
</dbReference>
<dbReference type="InterPro" id="IPR052958">
    <property type="entry name" value="IFN-induced_PKR_regulator"/>
</dbReference>
<proteinExistence type="predicted"/>